<dbReference type="InterPro" id="IPR020569">
    <property type="entry name" value="UPF0029_Impact_CS"/>
</dbReference>
<dbReference type="PANTHER" id="PTHR16301:SF20">
    <property type="entry name" value="IMPACT FAMILY MEMBER YIGZ"/>
    <property type="match status" value="1"/>
</dbReference>
<feature type="domain" description="Impact N-terminal" evidence="2">
    <location>
        <begin position="28"/>
        <end position="130"/>
    </location>
</feature>
<feature type="domain" description="UPF0029" evidence="3">
    <location>
        <begin position="149"/>
        <end position="204"/>
    </location>
</feature>
<dbReference type="InterPro" id="IPR035647">
    <property type="entry name" value="EFG_III/V"/>
</dbReference>
<dbReference type="InterPro" id="IPR020568">
    <property type="entry name" value="Ribosomal_Su5_D2-typ_SF"/>
</dbReference>
<evidence type="ECO:0000313" key="4">
    <source>
        <dbReference type="EMBL" id="SCZ81338.1"/>
    </source>
</evidence>
<dbReference type="GO" id="GO:0006446">
    <property type="term" value="P:regulation of translational initiation"/>
    <property type="evidence" value="ECO:0007669"/>
    <property type="project" value="TreeGrafter"/>
</dbReference>
<dbReference type="InterPro" id="IPR001498">
    <property type="entry name" value="Impact_N"/>
</dbReference>
<protein>
    <submittedName>
        <fullName evidence="4">Uncharacterized protein, YigZ family</fullName>
    </submittedName>
</protein>
<dbReference type="RefSeq" id="WP_242870918.1">
    <property type="nucleotide sequence ID" value="NZ_FMWL01000018.1"/>
</dbReference>
<dbReference type="Pfam" id="PF09186">
    <property type="entry name" value="DUF1949"/>
    <property type="match status" value="1"/>
</dbReference>
<dbReference type="Pfam" id="PF01205">
    <property type="entry name" value="Impact_N"/>
    <property type="match status" value="1"/>
</dbReference>
<evidence type="ECO:0000313" key="5">
    <source>
        <dbReference type="Proteomes" id="UP000199208"/>
    </source>
</evidence>
<evidence type="ECO:0000259" key="3">
    <source>
        <dbReference type="Pfam" id="PF09186"/>
    </source>
</evidence>
<reference evidence="4 5" key="1">
    <citation type="submission" date="2016-10" db="EMBL/GenBank/DDBJ databases">
        <authorList>
            <person name="de Groot N.N."/>
        </authorList>
    </citation>
    <scope>NUCLEOTIDE SEQUENCE [LARGE SCALE GENOMIC DNA]</scope>
    <source>
        <strain evidence="4 5">DSM 2784</strain>
    </source>
</reference>
<dbReference type="STRING" id="1120920.SAMN03080599_02737"/>
<dbReference type="GO" id="GO:0005737">
    <property type="term" value="C:cytoplasm"/>
    <property type="evidence" value="ECO:0007669"/>
    <property type="project" value="TreeGrafter"/>
</dbReference>
<dbReference type="InterPro" id="IPR036956">
    <property type="entry name" value="Impact_N_sf"/>
</dbReference>
<dbReference type="InterPro" id="IPR015796">
    <property type="entry name" value="Impact_YigZ-like"/>
</dbReference>
<dbReference type="AlphaFoldDB" id="A0A1G5S583"/>
<keyword evidence="5" id="KW-1185">Reference proteome</keyword>
<name>A0A1G5S583_9FIRM</name>
<dbReference type="PROSITE" id="PS00910">
    <property type="entry name" value="UPF0029"/>
    <property type="match status" value="1"/>
</dbReference>
<proteinExistence type="inferred from homology"/>
<evidence type="ECO:0000259" key="2">
    <source>
        <dbReference type="Pfam" id="PF01205"/>
    </source>
</evidence>
<gene>
    <name evidence="4" type="ORF">SAMN03080599_02737</name>
</gene>
<dbReference type="PANTHER" id="PTHR16301">
    <property type="entry name" value="IMPACT-RELATED"/>
    <property type="match status" value="1"/>
</dbReference>
<dbReference type="Proteomes" id="UP000199208">
    <property type="component" value="Unassembled WGS sequence"/>
</dbReference>
<dbReference type="Gene3D" id="3.30.230.30">
    <property type="entry name" value="Impact, N-terminal domain"/>
    <property type="match status" value="1"/>
</dbReference>
<dbReference type="InterPro" id="IPR015269">
    <property type="entry name" value="UPF0029_Impact_C"/>
</dbReference>
<sequence length="224" mass="24300">MSSQPGTAKIMNYKTVSREASAETVIEKSRFLGHVKPVKTEEEAQAFIAGIRKQYWDATHNVPVYVLGPEYHAQKFSDDGEPQGTAGLPVLSMLKNEGITDVVVVVTRYFGGVKLGTGGLVRAYTHSAQAGLEAAGVIEMVVHRAVAMTIDYTLLGKVQNYLAGRPSVRLADTVYTDHVTLALQVLPEEEDEVQAAMVELTSAQMDWVPGDLEEIAVPSALGRR</sequence>
<evidence type="ECO:0000256" key="1">
    <source>
        <dbReference type="ARBA" id="ARBA00007665"/>
    </source>
</evidence>
<dbReference type="SUPFAM" id="SSF54211">
    <property type="entry name" value="Ribosomal protein S5 domain 2-like"/>
    <property type="match status" value="1"/>
</dbReference>
<dbReference type="NCBIfam" id="TIGR00257">
    <property type="entry name" value="IMPACT_YIGZ"/>
    <property type="match status" value="1"/>
</dbReference>
<accession>A0A1G5S583</accession>
<dbReference type="InterPro" id="IPR023582">
    <property type="entry name" value="Impact"/>
</dbReference>
<organism evidence="4 5">
    <name type="scientific">Acidaminobacter hydrogenoformans DSM 2784</name>
    <dbReference type="NCBI Taxonomy" id="1120920"/>
    <lineage>
        <taxon>Bacteria</taxon>
        <taxon>Bacillati</taxon>
        <taxon>Bacillota</taxon>
        <taxon>Clostridia</taxon>
        <taxon>Peptostreptococcales</taxon>
        <taxon>Acidaminobacteraceae</taxon>
        <taxon>Acidaminobacter</taxon>
    </lineage>
</organism>
<comment type="similarity">
    <text evidence="1">Belongs to the IMPACT family.</text>
</comment>
<dbReference type="EMBL" id="FMWL01000018">
    <property type="protein sequence ID" value="SCZ81338.1"/>
    <property type="molecule type" value="Genomic_DNA"/>
</dbReference>
<dbReference type="SUPFAM" id="SSF54980">
    <property type="entry name" value="EF-G C-terminal domain-like"/>
    <property type="match status" value="1"/>
</dbReference>